<dbReference type="Proteomes" id="UP001274830">
    <property type="component" value="Unassembled WGS sequence"/>
</dbReference>
<proteinExistence type="predicted"/>
<evidence type="ECO:0000256" key="1">
    <source>
        <dbReference type="SAM" id="MobiDB-lite"/>
    </source>
</evidence>
<evidence type="ECO:0000313" key="2">
    <source>
        <dbReference type="EMBL" id="KAK3678623.1"/>
    </source>
</evidence>
<sequence length="198" mass="22042">MKFFAHPTSSSNNPAPSSRPSASHSSPRQTIDPLSFNSDVQPPNPAGTGGHNVGNSTYYNQPLPIYAAGLESPCLATTKTPLNYAHGPRKSHQDGPLYGYEAHASLLRGKLAAYIADLKRLTYEWDNAARLLDRARRELDLLDGDERRSRTFSAEQRAWKKEREGWLADFGWAEGRVRRVKGEVGRKGYRGFGDEVLE</sequence>
<keyword evidence="3" id="KW-1185">Reference proteome</keyword>
<protein>
    <submittedName>
        <fullName evidence="2">Uncharacterized protein</fullName>
    </submittedName>
</protein>
<feature type="compositionally biased region" description="Low complexity" evidence="1">
    <location>
        <begin position="1"/>
        <end position="28"/>
    </location>
</feature>
<feature type="region of interest" description="Disordered" evidence="1">
    <location>
        <begin position="1"/>
        <end position="55"/>
    </location>
</feature>
<gene>
    <name evidence="2" type="ORF">LTR78_001921</name>
</gene>
<reference evidence="2" key="1">
    <citation type="submission" date="2023-07" db="EMBL/GenBank/DDBJ databases">
        <title>Black Yeasts Isolated from many extreme environments.</title>
        <authorList>
            <person name="Coleine C."/>
            <person name="Stajich J.E."/>
            <person name="Selbmann L."/>
        </authorList>
    </citation>
    <scope>NUCLEOTIDE SEQUENCE</scope>
    <source>
        <strain evidence="2">CCFEE 5485</strain>
    </source>
</reference>
<comment type="caution">
    <text evidence="2">The sequence shown here is derived from an EMBL/GenBank/DDBJ whole genome shotgun (WGS) entry which is preliminary data.</text>
</comment>
<dbReference type="EMBL" id="JAUTXT010000004">
    <property type="protein sequence ID" value="KAK3678623.1"/>
    <property type="molecule type" value="Genomic_DNA"/>
</dbReference>
<name>A0AAE0WVH9_9PEZI</name>
<organism evidence="2 3">
    <name type="scientific">Recurvomyces mirabilis</name>
    <dbReference type="NCBI Taxonomy" id="574656"/>
    <lineage>
        <taxon>Eukaryota</taxon>
        <taxon>Fungi</taxon>
        <taxon>Dikarya</taxon>
        <taxon>Ascomycota</taxon>
        <taxon>Pezizomycotina</taxon>
        <taxon>Dothideomycetes</taxon>
        <taxon>Dothideomycetidae</taxon>
        <taxon>Mycosphaerellales</taxon>
        <taxon>Teratosphaeriaceae</taxon>
        <taxon>Recurvomyces</taxon>
    </lineage>
</organism>
<accession>A0AAE0WVH9</accession>
<evidence type="ECO:0000313" key="3">
    <source>
        <dbReference type="Proteomes" id="UP001274830"/>
    </source>
</evidence>
<dbReference type="AlphaFoldDB" id="A0AAE0WVH9"/>